<dbReference type="InterPro" id="IPR039424">
    <property type="entry name" value="SBP_5"/>
</dbReference>
<dbReference type="EMBL" id="QGGB01000009">
    <property type="protein sequence ID" value="PWN05607.1"/>
    <property type="molecule type" value="Genomic_DNA"/>
</dbReference>
<dbReference type="InterPro" id="IPR000914">
    <property type="entry name" value="SBP_5_dom"/>
</dbReference>
<dbReference type="GO" id="GO:1904680">
    <property type="term" value="F:peptide transmembrane transporter activity"/>
    <property type="evidence" value="ECO:0007669"/>
    <property type="project" value="TreeGrafter"/>
</dbReference>
<feature type="chain" id="PRO_5016463436" description="Solute-binding protein family 5 domain-containing protein" evidence="1">
    <location>
        <begin position="26"/>
        <end position="486"/>
    </location>
</feature>
<dbReference type="Gene3D" id="3.40.190.10">
    <property type="entry name" value="Periplasmic binding protein-like II"/>
    <property type="match status" value="1"/>
</dbReference>
<dbReference type="Proteomes" id="UP000245533">
    <property type="component" value="Unassembled WGS sequence"/>
</dbReference>
<keyword evidence="1" id="KW-0732">Signal</keyword>
<evidence type="ECO:0000313" key="3">
    <source>
        <dbReference type="EMBL" id="PWN05607.1"/>
    </source>
</evidence>
<accession>A0A316TM03</accession>
<feature type="domain" description="Solute-binding protein family 5" evidence="2">
    <location>
        <begin position="94"/>
        <end position="336"/>
    </location>
</feature>
<evidence type="ECO:0000259" key="2">
    <source>
        <dbReference type="Pfam" id="PF00496"/>
    </source>
</evidence>
<evidence type="ECO:0000256" key="1">
    <source>
        <dbReference type="SAM" id="SignalP"/>
    </source>
</evidence>
<feature type="signal peptide" evidence="1">
    <location>
        <begin position="1"/>
        <end position="25"/>
    </location>
</feature>
<dbReference type="OrthoDB" id="9772924at2"/>
<reference evidence="3 4" key="1">
    <citation type="submission" date="2018-05" db="EMBL/GenBank/DDBJ databases">
        <title>Rhodohalobacter halophilus gen. nov., sp. nov., a moderately halophilic member of the family Balneolaceae.</title>
        <authorList>
            <person name="Liu Z.-W."/>
        </authorList>
    </citation>
    <scope>NUCLEOTIDE SEQUENCE [LARGE SCALE GENOMIC DNA]</scope>
    <source>
        <strain evidence="3 4">8A47</strain>
    </source>
</reference>
<dbReference type="GO" id="GO:0015833">
    <property type="term" value="P:peptide transport"/>
    <property type="evidence" value="ECO:0007669"/>
    <property type="project" value="TreeGrafter"/>
</dbReference>
<sequence>MITARQFLLSLIPILMLLQACGSSSEVVVVRDAPRTGSTDTTETAEDDTFTSLSIGLIEPVTNMDPLFAQDLSTMRVLSAVYQTLYTIDPEGDVQPLLADQTAVSPDSLEYTITLKEDVFYHDSEVFNAGVGRELHARDVKWAFERAARNNVPPHAAELLKNIRGFRSFFMEQREVFDPAKRVLEGVTGIEVQNARTLKISLREKDHEFTSKLASPLLSIYPSESILRPQQALSEKPVGTGPYSFRSADSTAIVLALNDPDNQRDEMINRIDFIHGRSEGQLFQEFARNRIDWIPEMGPQMMEQIILNGDLRESYADEYNLTMQPASRITSIYLNRESDFSLAELSDRIASFQEYRFSVEGTSYFNIEGLTVSGPDTSAAADSARYLVVHTDNPFARWLFAEINREWMNPEAGLAYLNIRVPIPEASFYSRMHDTFHDRYLPDPAKTPWLRFESPVYGIYHENVQIDDIPATPWALPIDSIQLNNR</sequence>
<keyword evidence="4" id="KW-1185">Reference proteome</keyword>
<gene>
    <name evidence="3" type="ORF">DDZ15_13495</name>
</gene>
<dbReference type="SUPFAM" id="SSF53850">
    <property type="entry name" value="Periplasmic binding protein-like II"/>
    <property type="match status" value="1"/>
</dbReference>
<dbReference type="PROSITE" id="PS51257">
    <property type="entry name" value="PROKAR_LIPOPROTEIN"/>
    <property type="match status" value="1"/>
</dbReference>
<protein>
    <recommendedName>
        <fullName evidence="2">Solute-binding protein family 5 domain-containing protein</fullName>
    </recommendedName>
</protein>
<name>A0A316TM03_9BACT</name>
<dbReference type="RefSeq" id="WP_109647635.1">
    <property type="nucleotide sequence ID" value="NZ_QGGB01000009.1"/>
</dbReference>
<dbReference type="PANTHER" id="PTHR30290">
    <property type="entry name" value="PERIPLASMIC BINDING COMPONENT OF ABC TRANSPORTER"/>
    <property type="match status" value="1"/>
</dbReference>
<evidence type="ECO:0000313" key="4">
    <source>
        <dbReference type="Proteomes" id="UP000245533"/>
    </source>
</evidence>
<organism evidence="3 4">
    <name type="scientific">Rhodohalobacter mucosus</name>
    <dbReference type="NCBI Taxonomy" id="2079485"/>
    <lineage>
        <taxon>Bacteria</taxon>
        <taxon>Pseudomonadati</taxon>
        <taxon>Balneolota</taxon>
        <taxon>Balneolia</taxon>
        <taxon>Balneolales</taxon>
        <taxon>Balneolaceae</taxon>
        <taxon>Rhodohalobacter</taxon>
    </lineage>
</organism>
<dbReference type="AlphaFoldDB" id="A0A316TM03"/>
<dbReference type="Pfam" id="PF00496">
    <property type="entry name" value="SBP_bac_5"/>
    <property type="match status" value="1"/>
</dbReference>
<comment type="caution">
    <text evidence="3">The sequence shown here is derived from an EMBL/GenBank/DDBJ whole genome shotgun (WGS) entry which is preliminary data.</text>
</comment>
<proteinExistence type="predicted"/>